<protein>
    <submittedName>
        <fullName evidence="3">Acyl-CoA thioesterase</fullName>
    </submittedName>
</protein>
<organism evidence="3 4">
    <name type="scientific">Candidatus Aphodosoma intestinipullorum</name>
    <dbReference type="NCBI Taxonomy" id="2840674"/>
    <lineage>
        <taxon>Bacteria</taxon>
        <taxon>Pseudomonadati</taxon>
        <taxon>Bacteroidota</taxon>
        <taxon>Bacteroidia</taxon>
        <taxon>Bacteroidales</taxon>
        <taxon>Candidatus Aphodosoma</taxon>
    </lineage>
</organism>
<comment type="similarity">
    <text evidence="1">Belongs to the 4-hydroxybenzoyl-CoA thioesterase family.</text>
</comment>
<gene>
    <name evidence="3" type="ORF">IAC51_07865</name>
</gene>
<dbReference type="Gene3D" id="3.10.129.10">
    <property type="entry name" value="Hotdog Thioesterase"/>
    <property type="match status" value="1"/>
</dbReference>
<keyword evidence="2" id="KW-0378">Hydrolase</keyword>
<dbReference type="Proteomes" id="UP000712007">
    <property type="component" value="Unassembled WGS sequence"/>
</dbReference>
<dbReference type="Pfam" id="PF13279">
    <property type="entry name" value="4HBT_2"/>
    <property type="match status" value="1"/>
</dbReference>
<proteinExistence type="inferred from homology"/>
<sequence>MTTDNGTTFRHSVPVQLRFNDADSLGHVNNSVYFSFYDLGKTEYFRTILGKNYYGTKIDIVVAHAEVDFLQPVFLTDDIAVQTRVSEMGHKSFKLQQRIVCLNTGAVKCVCTTVMVGFDFTTGATIPISSELRSLIADYESREDFR</sequence>
<dbReference type="GO" id="GO:0047617">
    <property type="term" value="F:fatty acyl-CoA hydrolase activity"/>
    <property type="evidence" value="ECO:0007669"/>
    <property type="project" value="TreeGrafter"/>
</dbReference>
<evidence type="ECO:0000313" key="3">
    <source>
        <dbReference type="EMBL" id="MBO8440549.1"/>
    </source>
</evidence>
<comment type="caution">
    <text evidence="3">The sequence shown here is derived from an EMBL/GenBank/DDBJ whole genome shotgun (WGS) entry which is preliminary data.</text>
</comment>
<dbReference type="InterPro" id="IPR050563">
    <property type="entry name" value="4-hydroxybenzoyl-CoA_TE"/>
</dbReference>
<evidence type="ECO:0000256" key="2">
    <source>
        <dbReference type="ARBA" id="ARBA00022801"/>
    </source>
</evidence>
<reference evidence="3" key="1">
    <citation type="submission" date="2020-10" db="EMBL/GenBank/DDBJ databases">
        <authorList>
            <person name="Gilroy R."/>
        </authorList>
    </citation>
    <scope>NUCLEOTIDE SEQUENCE</scope>
    <source>
        <strain evidence="3">3924</strain>
    </source>
</reference>
<dbReference type="PANTHER" id="PTHR31793:SF27">
    <property type="entry name" value="NOVEL THIOESTERASE SUPERFAMILY DOMAIN AND SAPOSIN A-TYPE DOMAIN CONTAINING PROTEIN (0610012H03RIK)"/>
    <property type="match status" value="1"/>
</dbReference>
<dbReference type="SUPFAM" id="SSF54637">
    <property type="entry name" value="Thioesterase/thiol ester dehydrase-isomerase"/>
    <property type="match status" value="1"/>
</dbReference>
<name>A0A940IFE7_9BACT</name>
<evidence type="ECO:0000256" key="1">
    <source>
        <dbReference type="ARBA" id="ARBA00005953"/>
    </source>
</evidence>
<dbReference type="PANTHER" id="PTHR31793">
    <property type="entry name" value="4-HYDROXYBENZOYL-COA THIOESTERASE FAMILY MEMBER"/>
    <property type="match status" value="1"/>
</dbReference>
<reference evidence="3" key="2">
    <citation type="journal article" date="2021" name="PeerJ">
        <title>Extensive microbial diversity within the chicken gut microbiome revealed by metagenomics and culture.</title>
        <authorList>
            <person name="Gilroy R."/>
            <person name="Ravi A."/>
            <person name="Getino M."/>
            <person name="Pursley I."/>
            <person name="Horton D.L."/>
            <person name="Alikhan N.F."/>
            <person name="Baker D."/>
            <person name="Gharbi K."/>
            <person name="Hall N."/>
            <person name="Watson M."/>
            <person name="Adriaenssens E.M."/>
            <person name="Foster-Nyarko E."/>
            <person name="Jarju S."/>
            <person name="Secka A."/>
            <person name="Antonio M."/>
            <person name="Oren A."/>
            <person name="Chaudhuri R.R."/>
            <person name="La Ragione R."/>
            <person name="Hildebrand F."/>
            <person name="Pallen M.J."/>
        </authorList>
    </citation>
    <scope>NUCLEOTIDE SEQUENCE</scope>
    <source>
        <strain evidence="3">3924</strain>
    </source>
</reference>
<dbReference type="InterPro" id="IPR029069">
    <property type="entry name" value="HotDog_dom_sf"/>
</dbReference>
<evidence type="ECO:0000313" key="4">
    <source>
        <dbReference type="Proteomes" id="UP000712007"/>
    </source>
</evidence>
<dbReference type="EMBL" id="JADIMV010000135">
    <property type="protein sequence ID" value="MBO8440549.1"/>
    <property type="molecule type" value="Genomic_DNA"/>
</dbReference>
<dbReference type="AlphaFoldDB" id="A0A940IFE7"/>
<accession>A0A940IFE7</accession>
<dbReference type="CDD" id="cd00586">
    <property type="entry name" value="4HBT"/>
    <property type="match status" value="1"/>
</dbReference>